<accession>A0AAV4QZW7</accession>
<dbReference type="Proteomes" id="UP001054945">
    <property type="component" value="Unassembled WGS sequence"/>
</dbReference>
<keyword evidence="3" id="KW-1185">Reference proteome</keyword>
<evidence type="ECO:0000313" key="2">
    <source>
        <dbReference type="EMBL" id="GIY13667.1"/>
    </source>
</evidence>
<evidence type="ECO:0000313" key="3">
    <source>
        <dbReference type="Proteomes" id="UP001054945"/>
    </source>
</evidence>
<gene>
    <name evidence="2" type="ORF">CEXT_674381</name>
</gene>
<comment type="caution">
    <text evidence="2">The sequence shown here is derived from an EMBL/GenBank/DDBJ whole genome shotgun (WGS) entry which is preliminary data.</text>
</comment>
<proteinExistence type="predicted"/>
<reference evidence="2 3" key="1">
    <citation type="submission" date="2021-06" db="EMBL/GenBank/DDBJ databases">
        <title>Caerostris extrusa draft genome.</title>
        <authorList>
            <person name="Kono N."/>
            <person name="Arakawa K."/>
        </authorList>
    </citation>
    <scope>NUCLEOTIDE SEQUENCE [LARGE SCALE GENOMIC DNA]</scope>
</reference>
<protein>
    <submittedName>
        <fullName evidence="2">Uncharacterized protein</fullName>
    </submittedName>
</protein>
<organism evidence="2 3">
    <name type="scientific">Caerostris extrusa</name>
    <name type="common">Bark spider</name>
    <name type="synonym">Caerostris bankana</name>
    <dbReference type="NCBI Taxonomy" id="172846"/>
    <lineage>
        <taxon>Eukaryota</taxon>
        <taxon>Metazoa</taxon>
        <taxon>Ecdysozoa</taxon>
        <taxon>Arthropoda</taxon>
        <taxon>Chelicerata</taxon>
        <taxon>Arachnida</taxon>
        <taxon>Araneae</taxon>
        <taxon>Araneomorphae</taxon>
        <taxon>Entelegynae</taxon>
        <taxon>Araneoidea</taxon>
        <taxon>Araneidae</taxon>
        <taxon>Caerostris</taxon>
    </lineage>
</organism>
<feature type="region of interest" description="Disordered" evidence="1">
    <location>
        <begin position="1"/>
        <end position="20"/>
    </location>
</feature>
<sequence>MSETYFQLHQNDSQFSTSSPPDEAYPLYFNKSPTEITLSYIFQFHISTTFQPVPQIPNQVIRTCPTMNRLTEEGLLIPVVISSQFIQDCLFQYFERTLLGSCKNALRQDHEGIHYITKRNHHQDLNLNNEQRSCYLSCRSASLHFRIRFFREEESSFSRLKTPFEVLVKKEGIFQGSCGLILNGRKIAEGKWARFGWVILVDDCRWTSLQDQLVLILLQLIQIECSILPCIGHSLKGVVLTSFQSPLLKFRENYGYKSCNEALHGKRFSVEPFHLLCKIKESVHFVDVSILLLFRHDDLPNAQSFRSIKLYIYVLQVFEDD</sequence>
<name>A0AAV4QZW7_CAEEX</name>
<evidence type="ECO:0000256" key="1">
    <source>
        <dbReference type="SAM" id="MobiDB-lite"/>
    </source>
</evidence>
<dbReference type="EMBL" id="BPLR01006978">
    <property type="protein sequence ID" value="GIY13667.1"/>
    <property type="molecule type" value="Genomic_DNA"/>
</dbReference>
<dbReference type="AlphaFoldDB" id="A0AAV4QZW7"/>